<dbReference type="OrthoDB" id="72651at2759"/>
<protein>
    <submittedName>
        <fullName evidence="2">Uncharacterized protein</fullName>
    </submittedName>
</protein>
<feature type="region of interest" description="Disordered" evidence="1">
    <location>
        <begin position="228"/>
        <end position="274"/>
    </location>
</feature>
<dbReference type="Proteomes" id="UP000198211">
    <property type="component" value="Unassembled WGS sequence"/>
</dbReference>
<evidence type="ECO:0000313" key="2">
    <source>
        <dbReference type="EMBL" id="OWZ23004.1"/>
    </source>
</evidence>
<gene>
    <name evidence="2" type="ORF">PHMEG_0002182</name>
</gene>
<reference evidence="3" key="1">
    <citation type="submission" date="2017-03" db="EMBL/GenBank/DDBJ databases">
        <title>Phytopthora megakarya and P. palmivora, two closely related causual agents of cacao black pod achieved similar genome size and gene model numbers by different mechanisms.</title>
        <authorList>
            <person name="Ali S."/>
            <person name="Shao J."/>
            <person name="Larry D.J."/>
            <person name="Kronmiller B."/>
            <person name="Shen D."/>
            <person name="Strem M.D."/>
            <person name="Melnick R.L."/>
            <person name="Guiltinan M.J."/>
            <person name="Tyler B.M."/>
            <person name="Meinhardt L.W."/>
            <person name="Bailey B.A."/>
        </authorList>
    </citation>
    <scope>NUCLEOTIDE SEQUENCE [LARGE SCALE GENOMIC DNA]</scope>
    <source>
        <strain evidence="3">zdho120</strain>
    </source>
</reference>
<feature type="compositionally biased region" description="Basic and acidic residues" evidence="1">
    <location>
        <begin position="240"/>
        <end position="251"/>
    </location>
</feature>
<name>A0A225WYU2_9STRA</name>
<evidence type="ECO:0000313" key="3">
    <source>
        <dbReference type="Proteomes" id="UP000198211"/>
    </source>
</evidence>
<feature type="compositionally biased region" description="Low complexity" evidence="1">
    <location>
        <begin position="262"/>
        <end position="271"/>
    </location>
</feature>
<proteinExistence type="predicted"/>
<dbReference type="EMBL" id="NBNE01000092">
    <property type="protein sequence ID" value="OWZ23004.1"/>
    <property type="molecule type" value="Genomic_DNA"/>
</dbReference>
<organism evidence="2 3">
    <name type="scientific">Phytophthora megakarya</name>
    <dbReference type="NCBI Taxonomy" id="4795"/>
    <lineage>
        <taxon>Eukaryota</taxon>
        <taxon>Sar</taxon>
        <taxon>Stramenopiles</taxon>
        <taxon>Oomycota</taxon>
        <taxon>Peronosporomycetes</taxon>
        <taxon>Peronosporales</taxon>
        <taxon>Peronosporaceae</taxon>
        <taxon>Phytophthora</taxon>
    </lineage>
</organism>
<sequence length="621" mass="71207">MVLLRARRTKLTATLRSDNDDGFSAQHQAQIRQENRRRGALYDLSSPSGKQLPIVHLQPADVRIRRDLMRLAQQSDKRTESEKKCIYEDEQNDCKHREHLNYRPPLDHIQKLRDLHTTVAKDCRGQVKLSAEQRMFAKLKHKFGARQYEGSNNVKTEWRLGYRNNVDTGSRAGTGGTFEPRDTTRERILDARCASTLLPDSVAVAYPLKNSKISNDFVWQESENEEYLNSPEWDSNQFDNIEKENPDDTQQRRTTKKKPWCPASSSKPPRSTSRRRYLIDRFMEDQDNDSDYYDHDGLQRFPIRNVETFEPTDDMETEFAIDAQCARRQQTVLTKAVETYSRVRARIDRLKDPHRRYELPVENAKQHPRAYRLGLDEVPFTSSTKPKKCKEKLRFRPKSAGTSVGFQTTNLAPKVGDLLTPQLNGVAKVAGARLRPHSASITYFKHSTIYCMEPPLPSKSDVVSAATDFRSVRSAFERMTLDEYMSACGCLSINTPSSLPMTENAMKETKRFFADLNNIALTNSGTIPSVDTSPSLIATRKTLVVSRQQFHLALEPFNLSSTDVNLLFSALDLTVSDFVQVWDVMCTVESIQHEHAALRRARVQQLQAPPTKDLDFFRRPR</sequence>
<dbReference type="AlphaFoldDB" id="A0A225WYU2"/>
<keyword evidence="3" id="KW-1185">Reference proteome</keyword>
<accession>A0A225WYU2</accession>
<evidence type="ECO:0000256" key="1">
    <source>
        <dbReference type="SAM" id="MobiDB-lite"/>
    </source>
</evidence>
<comment type="caution">
    <text evidence="2">The sequence shown here is derived from an EMBL/GenBank/DDBJ whole genome shotgun (WGS) entry which is preliminary data.</text>
</comment>